<dbReference type="STRING" id="420662.Mpe_A0659"/>
<dbReference type="PANTHER" id="PTHR40261">
    <property type="match status" value="1"/>
</dbReference>
<sequence length="136" mass="14504">MPEPADPGTGVPLCASSDLAEGGRAVLFDVLEHGQPLRAFVLRVDGQLVAYLNRCAHVPVEMDWQEGEFLDGDRRYIVCSIHGATYEPSDGYCIAGPCGGARLKAVRVAERDGQVSWYPSADIRPAFGAASTPSSP</sequence>
<evidence type="ECO:0000313" key="6">
    <source>
        <dbReference type="EMBL" id="ABM93621.1"/>
    </source>
</evidence>
<dbReference type="Gene3D" id="2.102.10.10">
    <property type="entry name" value="Rieske [2Fe-2S] iron-sulphur domain"/>
    <property type="match status" value="1"/>
</dbReference>
<organism evidence="6 7">
    <name type="scientific">Methylibium petroleiphilum (strain ATCC BAA-1232 / LMG 22953 / PM1)</name>
    <dbReference type="NCBI Taxonomy" id="420662"/>
    <lineage>
        <taxon>Bacteria</taxon>
        <taxon>Pseudomonadati</taxon>
        <taxon>Pseudomonadota</taxon>
        <taxon>Betaproteobacteria</taxon>
        <taxon>Burkholderiales</taxon>
        <taxon>Sphaerotilaceae</taxon>
        <taxon>Methylibium</taxon>
    </lineage>
</organism>
<evidence type="ECO:0000256" key="2">
    <source>
        <dbReference type="ARBA" id="ARBA00022723"/>
    </source>
</evidence>
<dbReference type="HOGENOM" id="CLU_055690_4_2_4"/>
<dbReference type="SUPFAM" id="SSF50022">
    <property type="entry name" value="ISP domain"/>
    <property type="match status" value="1"/>
</dbReference>
<reference evidence="6 7" key="1">
    <citation type="journal article" date="2007" name="J. Bacteriol.">
        <title>Whole-genome analysis of the methyl tert-butyl ether-degrading beta-proteobacterium Methylibium petroleiphilum PM1.</title>
        <authorList>
            <person name="Kane S.R."/>
            <person name="Chakicherla A.Y."/>
            <person name="Chain P.S.G."/>
            <person name="Schmidt R."/>
            <person name="Shin M.W."/>
            <person name="Legler T.C."/>
            <person name="Scow K.M."/>
            <person name="Larimer F.W."/>
            <person name="Lucas S.M."/>
            <person name="Richardson P.M."/>
            <person name="Hristova K.R."/>
        </authorList>
    </citation>
    <scope>NUCLEOTIDE SEQUENCE [LARGE SCALE GENOMIC DNA]</scope>
    <source>
        <strain evidence="7">ATCC BAA-1232 / LMG 22953 / PM1</strain>
    </source>
</reference>
<dbReference type="InterPro" id="IPR036922">
    <property type="entry name" value="Rieske_2Fe-2S_sf"/>
</dbReference>
<keyword evidence="7" id="KW-1185">Reference proteome</keyword>
<feature type="domain" description="Rieske" evidence="5">
    <location>
        <begin position="11"/>
        <end position="117"/>
    </location>
</feature>
<evidence type="ECO:0000256" key="1">
    <source>
        <dbReference type="ARBA" id="ARBA00022714"/>
    </source>
</evidence>
<dbReference type="eggNOG" id="COG2146">
    <property type="taxonomic scope" value="Bacteria"/>
</dbReference>
<dbReference type="GO" id="GO:0051537">
    <property type="term" value="F:2 iron, 2 sulfur cluster binding"/>
    <property type="evidence" value="ECO:0007669"/>
    <property type="project" value="UniProtKB-KW"/>
</dbReference>
<dbReference type="GO" id="GO:0046872">
    <property type="term" value="F:metal ion binding"/>
    <property type="evidence" value="ECO:0007669"/>
    <property type="project" value="UniProtKB-KW"/>
</dbReference>
<dbReference type="AlphaFoldDB" id="A2SDI2"/>
<dbReference type="PANTHER" id="PTHR40261:SF1">
    <property type="entry name" value="RIESKE DOMAIN-CONTAINING PROTEIN"/>
    <property type="match status" value="1"/>
</dbReference>
<keyword evidence="1" id="KW-0001">2Fe-2S</keyword>
<name>A2SDI2_METPP</name>
<dbReference type="EMBL" id="CP000555">
    <property type="protein sequence ID" value="ABM93621.1"/>
    <property type="molecule type" value="Genomic_DNA"/>
</dbReference>
<keyword evidence="2" id="KW-0479">Metal-binding</keyword>
<keyword evidence="4" id="KW-0411">Iron-sulfur</keyword>
<dbReference type="KEGG" id="mpt:Mpe_A0659"/>
<dbReference type="CDD" id="cd03467">
    <property type="entry name" value="Rieske"/>
    <property type="match status" value="1"/>
</dbReference>
<dbReference type="RefSeq" id="WP_011828259.1">
    <property type="nucleotide sequence ID" value="NC_008825.1"/>
</dbReference>
<accession>A2SDI2</accession>
<protein>
    <recommendedName>
        <fullName evidence="5">Rieske domain-containing protein</fullName>
    </recommendedName>
</protein>
<evidence type="ECO:0000313" key="7">
    <source>
        <dbReference type="Proteomes" id="UP000000366"/>
    </source>
</evidence>
<dbReference type="Proteomes" id="UP000000366">
    <property type="component" value="Chromosome"/>
</dbReference>
<dbReference type="Pfam" id="PF00355">
    <property type="entry name" value="Rieske"/>
    <property type="match status" value="1"/>
</dbReference>
<dbReference type="InterPro" id="IPR017941">
    <property type="entry name" value="Rieske_2Fe-2S"/>
</dbReference>
<evidence type="ECO:0000256" key="3">
    <source>
        <dbReference type="ARBA" id="ARBA00023004"/>
    </source>
</evidence>
<dbReference type="PROSITE" id="PS51296">
    <property type="entry name" value="RIESKE"/>
    <property type="match status" value="1"/>
</dbReference>
<evidence type="ECO:0000256" key="4">
    <source>
        <dbReference type="ARBA" id="ARBA00023014"/>
    </source>
</evidence>
<evidence type="ECO:0000259" key="5">
    <source>
        <dbReference type="PROSITE" id="PS51296"/>
    </source>
</evidence>
<keyword evidence="3" id="KW-0408">Iron</keyword>
<gene>
    <name evidence="6" type="ordered locus">Mpe_A0659</name>
</gene>
<proteinExistence type="predicted"/>